<sequence>MLPAGFLVTGALVVAEPRAPFVTLAEIQARHPRELAVLAADETTRQVDPVRVEAACADVSSEIRAILAARYTGEDLDRLDAESRSVLRLYAIDMALYRVALSFGRQTEAIQVRYTTAVKRLEGIATGRGALNFEGGGASAPAGEPTTSGSPNEVVIDAPERLFTRRRFGGAG</sequence>
<evidence type="ECO:0008006" key="4">
    <source>
        <dbReference type="Google" id="ProtNLM"/>
    </source>
</evidence>
<reference evidence="2" key="1">
    <citation type="journal article" date="2021" name="Front. Microbiol.">
        <title>Comprehensive Comparative Genomics and Phenotyping of Methylobacterium Species.</title>
        <authorList>
            <person name="Alessa O."/>
            <person name="Ogura Y."/>
            <person name="Fujitani Y."/>
            <person name="Takami H."/>
            <person name="Hayashi T."/>
            <person name="Sahin N."/>
            <person name="Tani A."/>
        </authorList>
    </citation>
    <scope>NUCLEOTIDE SEQUENCE</scope>
    <source>
        <strain evidence="2">DSM 19015</strain>
    </source>
</reference>
<keyword evidence="3" id="KW-1185">Reference proteome</keyword>
<organism evidence="2 3">
    <name type="scientific">Methylobacterium iners</name>
    <dbReference type="NCBI Taxonomy" id="418707"/>
    <lineage>
        <taxon>Bacteria</taxon>
        <taxon>Pseudomonadati</taxon>
        <taxon>Pseudomonadota</taxon>
        <taxon>Alphaproteobacteria</taxon>
        <taxon>Hyphomicrobiales</taxon>
        <taxon>Methylobacteriaceae</taxon>
        <taxon>Methylobacterium</taxon>
    </lineage>
</organism>
<evidence type="ECO:0000313" key="3">
    <source>
        <dbReference type="Proteomes" id="UP001055125"/>
    </source>
</evidence>
<accession>A0ABQ4RT02</accession>
<evidence type="ECO:0000313" key="2">
    <source>
        <dbReference type="EMBL" id="GJD93334.1"/>
    </source>
</evidence>
<name>A0ABQ4RT02_9HYPH</name>
<feature type="region of interest" description="Disordered" evidence="1">
    <location>
        <begin position="134"/>
        <end position="154"/>
    </location>
</feature>
<comment type="caution">
    <text evidence="2">The sequence shown here is derived from an EMBL/GenBank/DDBJ whole genome shotgun (WGS) entry which is preliminary data.</text>
</comment>
<dbReference type="EMBL" id="BPQP01000007">
    <property type="protein sequence ID" value="GJD93334.1"/>
    <property type="molecule type" value="Genomic_DNA"/>
</dbReference>
<protein>
    <recommendedName>
        <fullName evidence="4">DUF1320 domain-containing protein</fullName>
    </recommendedName>
</protein>
<gene>
    <name evidence="2" type="ORF">OCOJLMKI_0527</name>
</gene>
<dbReference type="Pfam" id="PF07030">
    <property type="entry name" value="Phage_Mu_Gp36"/>
    <property type="match status" value="1"/>
</dbReference>
<dbReference type="Proteomes" id="UP001055125">
    <property type="component" value="Unassembled WGS sequence"/>
</dbReference>
<proteinExistence type="predicted"/>
<dbReference type="InterPro" id="IPR009752">
    <property type="entry name" value="Phage_Mu_GpJ"/>
</dbReference>
<evidence type="ECO:0000256" key="1">
    <source>
        <dbReference type="SAM" id="MobiDB-lite"/>
    </source>
</evidence>
<reference evidence="2" key="2">
    <citation type="submission" date="2021-08" db="EMBL/GenBank/DDBJ databases">
        <authorList>
            <person name="Tani A."/>
            <person name="Ola A."/>
            <person name="Ogura Y."/>
            <person name="Katsura K."/>
            <person name="Hayashi T."/>
        </authorList>
    </citation>
    <scope>NUCLEOTIDE SEQUENCE</scope>
    <source>
        <strain evidence="2">DSM 19015</strain>
    </source>
</reference>